<organism evidence="2 3">
    <name type="scientific">Romanomermis culicivorax</name>
    <name type="common">Nematode worm</name>
    <dbReference type="NCBI Taxonomy" id="13658"/>
    <lineage>
        <taxon>Eukaryota</taxon>
        <taxon>Metazoa</taxon>
        <taxon>Ecdysozoa</taxon>
        <taxon>Nematoda</taxon>
        <taxon>Enoplea</taxon>
        <taxon>Dorylaimia</taxon>
        <taxon>Mermithida</taxon>
        <taxon>Mermithoidea</taxon>
        <taxon>Mermithidae</taxon>
        <taxon>Romanomermis</taxon>
    </lineage>
</organism>
<reference evidence="3" key="1">
    <citation type="submission" date="2022-11" db="UniProtKB">
        <authorList>
            <consortium name="WormBaseParasite"/>
        </authorList>
    </citation>
    <scope>IDENTIFICATION</scope>
</reference>
<name>A0A915HZ70_ROMCU</name>
<dbReference type="Proteomes" id="UP000887565">
    <property type="component" value="Unplaced"/>
</dbReference>
<feature type="domain" description="Apple" evidence="1">
    <location>
        <begin position="388"/>
        <end position="470"/>
    </location>
</feature>
<protein>
    <submittedName>
        <fullName evidence="3">Apple domain-containing protein</fullName>
    </submittedName>
</protein>
<dbReference type="AlphaFoldDB" id="A0A915HZ70"/>
<accession>A0A915HZ70</accession>
<evidence type="ECO:0000313" key="2">
    <source>
        <dbReference type="Proteomes" id="UP000887565"/>
    </source>
</evidence>
<dbReference type="PROSITE" id="PS50948">
    <property type="entry name" value="PAN"/>
    <property type="match status" value="1"/>
</dbReference>
<dbReference type="InterPro" id="IPR003609">
    <property type="entry name" value="Pan_app"/>
</dbReference>
<dbReference type="WBParaSite" id="nRc.2.0.1.t06733-RA">
    <property type="protein sequence ID" value="nRc.2.0.1.t06733-RA"/>
    <property type="gene ID" value="nRc.2.0.1.g06733"/>
</dbReference>
<keyword evidence="2" id="KW-1185">Reference proteome</keyword>
<evidence type="ECO:0000313" key="3">
    <source>
        <dbReference type="WBParaSite" id="nRc.2.0.1.t06733-RA"/>
    </source>
</evidence>
<proteinExistence type="predicted"/>
<dbReference type="Pfam" id="PF00024">
    <property type="entry name" value="PAN_1"/>
    <property type="match status" value="1"/>
</dbReference>
<dbReference type="SUPFAM" id="SSF57414">
    <property type="entry name" value="Hairpin loop containing domain-like"/>
    <property type="match status" value="1"/>
</dbReference>
<evidence type="ECO:0000259" key="1">
    <source>
        <dbReference type="PROSITE" id="PS50948"/>
    </source>
</evidence>
<sequence length="548" mass="58062">MSVKFFVYAARYDLASNSATASNVSYGEILEGNSSRVNASSTISPGSSASGLAGAGISAANTTAQQTTENATTISVTNNQPVIATNTTTETPEFNVTASILNTTQTNLTAVLSENGSLSTVEISSNETTTLASPTMLNETELQTTLNESLLEHGVTTAAPFSTTPTRNCSTSLKFDATIVHPDTQMTAPQLVLEDVPSATRCANECYNRPGCEAYEEENYTEQTEAYTPESVIDGGVIAPPGGKYSSSLGLLCQENGNKTLKFKATIATNLDEFTSVVNTTTSTASDCALECYKVGCKAALFIPLADVSWGECRFAFEDYKADCPSYVSRVTSFQSPQPSIISCLVCDATAINEVIETANETTTETSITNKTTNNLTSISEPKIVRACHKQLLYKVIFDTKLDQSPKWTSNATSVDQCAQLCYSRACSSAFFDPAQEKCALSFGSFPECPVDLNGRLLGYNGTNSSWVQCIVCKQFTNATSATTSAAISVSSNETTANQTTTVVTTAAPTNETTTQTVASNETTVVSAVGISVTVKKSSNLCEKYLAC</sequence>